<proteinExistence type="predicted"/>
<evidence type="ECO:0000313" key="1">
    <source>
        <dbReference type="EMBL" id="RMT37047.1"/>
    </source>
</evidence>
<organism evidence="1 2">
    <name type="scientific">Pseudomonas savastanoi</name>
    <name type="common">Pseudomonas syringae pv. savastanoi</name>
    <dbReference type="NCBI Taxonomy" id="29438"/>
    <lineage>
        <taxon>Bacteria</taxon>
        <taxon>Pseudomonadati</taxon>
        <taxon>Pseudomonadota</taxon>
        <taxon>Gammaproteobacteria</taxon>
        <taxon>Pseudomonadales</taxon>
        <taxon>Pseudomonadaceae</taxon>
        <taxon>Pseudomonas</taxon>
    </lineage>
</organism>
<accession>A0A3M5KN11</accession>
<name>A0A3M5KN11_PSESS</name>
<dbReference type="EMBL" id="RBTE01000001">
    <property type="protein sequence ID" value="RMT37047.1"/>
    <property type="molecule type" value="Genomic_DNA"/>
</dbReference>
<dbReference type="AlphaFoldDB" id="A0A3M5KN11"/>
<sequence>VSGRHVTQLRDAVGIVDQAVTADAELTHVTTWLCPISIQPKVRPANALRSRSLGQRNFDTWVNSASAATSNGTENQRKAWLEFANPLRLRGLANFDFLNEFMAPLFRVISPVVALAEAVS</sequence>
<dbReference type="RefSeq" id="WP_221033615.1">
    <property type="nucleotide sequence ID" value="NZ_RBTE01000001.1"/>
</dbReference>
<protein>
    <submittedName>
        <fullName evidence="1">Uncharacterized protein</fullName>
    </submittedName>
</protein>
<dbReference type="Proteomes" id="UP000278180">
    <property type="component" value="Unassembled WGS sequence"/>
</dbReference>
<evidence type="ECO:0000313" key="2">
    <source>
        <dbReference type="Proteomes" id="UP000278180"/>
    </source>
</evidence>
<feature type="non-terminal residue" evidence="1">
    <location>
        <position position="1"/>
    </location>
</feature>
<gene>
    <name evidence="1" type="ORF">ALP51_05148</name>
</gene>
<comment type="caution">
    <text evidence="1">The sequence shown here is derived from an EMBL/GenBank/DDBJ whole genome shotgun (WGS) entry which is preliminary data.</text>
</comment>
<reference evidence="1 2" key="1">
    <citation type="submission" date="2018-08" db="EMBL/GenBank/DDBJ databases">
        <title>Recombination of ecologically and evolutionarily significant loci maintains genetic cohesion in the Pseudomonas syringae species complex.</title>
        <authorList>
            <person name="Dillon M."/>
            <person name="Thakur S."/>
            <person name="Almeida R.N.D."/>
            <person name="Weir B.S."/>
            <person name="Guttman D.S."/>
        </authorList>
    </citation>
    <scope>NUCLEOTIDE SEQUENCE [LARGE SCALE GENOMIC DNA]</scope>
    <source>
        <strain evidence="1 2">ICMP 13684</strain>
    </source>
</reference>